<comment type="caution">
    <text evidence="1">The sequence shown here is derived from an EMBL/GenBank/DDBJ whole genome shotgun (WGS) entry which is preliminary data.</text>
</comment>
<proteinExistence type="predicted"/>
<evidence type="ECO:0000313" key="1">
    <source>
        <dbReference type="EMBL" id="KAJ9590553.1"/>
    </source>
</evidence>
<dbReference type="AlphaFoldDB" id="A0AAD8A1B4"/>
<dbReference type="Proteomes" id="UP001233999">
    <property type="component" value="Unassembled WGS sequence"/>
</dbReference>
<feature type="non-terminal residue" evidence="1">
    <location>
        <position position="103"/>
    </location>
</feature>
<protein>
    <submittedName>
        <fullName evidence="1">Uncharacterized protein</fullName>
    </submittedName>
</protein>
<dbReference type="EMBL" id="JASPKZ010004207">
    <property type="protein sequence ID" value="KAJ9590553.1"/>
    <property type="molecule type" value="Genomic_DNA"/>
</dbReference>
<evidence type="ECO:0000313" key="2">
    <source>
        <dbReference type="Proteomes" id="UP001233999"/>
    </source>
</evidence>
<accession>A0AAD8A1B4</accession>
<gene>
    <name evidence="1" type="ORF">L9F63_016402</name>
</gene>
<reference evidence="1" key="1">
    <citation type="journal article" date="2023" name="IScience">
        <title>Live-bearing cockroach genome reveals convergent evolutionary mechanisms linked to viviparity in insects and beyond.</title>
        <authorList>
            <person name="Fouks B."/>
            <person name="Harrison M.C."/>
            <person name="Mikhailova A.A."/>
            <person name="Marchal E."/>
            <person name="English S."/>
            <person name="Carruthers M."/>
            <person name="Jennings E.C."/>
            <person name="Chiamaka E.L."/>
            <person name="Frigard R.A."/>
            <person name="Pippel M."/>
            <person name="Attardo G.M."/>
            <person name="Benoit J.B."/>
            <person name="Bornberg-Bauer E."/>
            <person name="Tobe S.S."/>
        </authorList>
    </citation>
    <scope>NUCLEOTIDE SEQUENCE</scope>
    <source>
        <strain evidence="1">Stay&amp;Tobe</strain>
    </source>
</reference>
<feature type="non-terminal residue" evidence="1">
    <location>
        <position position="1"/>
    </location>
</feature>
<reference evidence="1" key="2">
    <citation type="submission" date="2023-05" db="EMBL/GenBank/DDBJ databases">
        <authorList>
            <person name="Fouks B."/>
        </authorList>
    </citation>
    <scope>NUCLEOTIDE SEQUENCE</scope>
    <source>
        <strain evidence="1">Stay&amp;Tobe</strain>
        <tissue evidence="1">Testes</tissue>
    </source>
</reference>
<organism evidence="1 2">
    <name type="scientific">Diploptera punctata</name>
    <name type="common">Pacific beetle cockroach</name>
    <dbReference type="NCBI Taxonomy" id="6984"/>
    <lineage>
        <taxon>Eukaryota</taxon>
        <taxon>Metazoa</taxon>
        <taxon>Ecdysozoa</taxon>
        <taxon>Arthropoda</taxon>
        <taxon>Hexapoda</taxon>
        <taxon>Insecta</taxon>
        <taxon>Pterygota</taxon>
        <taxon>Neoptera</taxon>
        <taxon>Polyneoptera</taxon>
        <taxon>Dictyoptera</taxon>
        <taxon>Blattodea</taxon>
        <taxon>Blaberoidea</taxon>
        <taxon>Blaberidae</taxon>
        <taxon>Diplopterinae</taxon>
        <taxon>Diploptera</taxon>
    </lineage>
</organism>
<keyword evidence="2" id="KW-1185">Reference proteome</keyword>
<name>A0AAD8A1B4_DIPPU</name>
<sequence>KLCQSDKTTSVIFVCFEFFGRLYQIPLLRRQGYKLHRLPSIPQRNDVYICNICNVNKQSFDRILLEEYSKQIGNMVMSGSSVVRSVFDITSESVYDPFHTCNL</sequence>